<evidence type="ECO:0000313" key="6">
    <source>
        <dbReference type="Proteomes" id="UP001152803"/>
    </source>
</evidence>
<evidence type="ECO:0000259" key="4">
    <source>
        <dbReference type="PROSITE" id="PS51304"/>
    </source>
</evidence>
<dbReference type="GO" id="GO:0043236">
    <property type="term" value="F:laminin binding"/>
    <property type="evidence" value="ECO:0007669"/>
    <property type="project" value="TreeGrafter"/>
</dbReference>
<dbReference type="InterPro" id="IPR044156">
    <property type="entry name" value="Galectin-like"/>
</dbReference>
<dbReference type="SMART" id="SM00908">
    <property type="entry name" value="Gal-bind_lectin"/>
    <property type="match status" value="1"/>
</dbReference>
<dbReference type="InterPro" id="IPR013320">
    <property type="entry name" value="ConA-like_dom_sf"/>
</dbReference>
<comment type="subunit">
    <text evidence="1">Homodimer.</text>
</comment>
<dbReference type="OrthoDB" id="8443340at2759"/>
<dbReference type="Pfam" id="PF00337">
    <property type="entry name" value="Gal-bind_lectin"/>
    <property type="match status" value="1"/>
</dbReference>
<dbReference type="SUPFAM" id="SSF49899">
    <property type="entry name" value="Concanavalin A-like lectins/glucanases"/>
    <property type="match status" value="1"/>
</dbReference>
<comment type="caution">
    <text evidence="5">The sequence shown here is derived from an EMBL/GenBank/DDBJ whole genome shotgun (WGS) entry which is preliminary data.</text>
</comment>
<dbReference type="PANTHER" id="PTHR11346:SF112">
    <property type="entry name" value="GALECTIN"/>
    <property type="match status" value="1"/>
</dbReference>
<protein>
    <recommendedName>
        <fullName evidence="3">Galectin</fullName>
    </recommendedName>
</protein>
<organism evidence="5 6">
    <name type="scientific">Conger conger</name>
    <name type="common">Conger eel</name>
    <name type="synonym">Muraena conger</name>
    <dbReference type="NCBI Taxonomy" id="82655"/>
    <lineage>
        <taxon>Eukaryota</taxon>
        <taxon>Metazoa</taxon>
        <taxon>Chordata</taxon>
        <taxon>Craniata</taxon>
        <taxon>Vertebrata</taxon>
        <taxon>Euteleostomi</taxon>
        <taxon>Actinopterygii</taxon>
        <taxon>Neopterygii</taxon>
        <taxon>Teleostei</taxon>
        <taxon>Anguilliformes</taxon>
        <taxon>Congridae</taxon>
        <taxon>Conger</taxon>
    </lineage>
</organism>
<dbReference type="Proteomes" id="UP001152803">
    <property type="component" value="Unassembled WGS sequence"/>
</dbReference>
<dbReference type="FunFam" id="2.60.120.200:FF:000021">
    <property type="entry name" value="Galectin"/>
    <property type="match status" value="1"/>
</dbReference>
<name>A0A9Q1D0Q5_CONCO</name>
<proteinExistence type="predicted"/>
<dbReference type="GO" id="GO:0030246">
    <property type="term" value="F:carbohydrate binding"/>
    <property type="evidence" value="ECO:0007669"/>
    <property type="project" value="UniProtKB-UniRule"/>
</dbReference>
<feature type="domain" description="Galectin" evidence="4">
    <location>
        <begin position="4"/>
        <end position="134"/>
    </location>
</feature>
<dbReference type="EMBL" id="JAFJMO010000016">
    <property type="protein sequence ID" value="KAJ8254564.1"/>
    <property type="molecule type" value="Genomic_DNA"/>
</dbReference>
<keyword evidence="2 3" id="KW-0430">Lectin</keyword>
<accession>A0A9Q1D0Q5</accession>
<dbReference type="AlphaFoldDB" id="A0A9Q1D0Q5"/>
<dbReference type="Gene3D" id="2.60.120.200">
    <property type="match status" value="1"/>
</dbReference>
<dbReference type="PROSITE" id="PS51304">
    <property type="entry name" value="GALECTIN"/>
    <property type="match status" value="1"/>
</dbReference>
<dbReference type="GO" id="GO:0016936">
    <property type="term" value="F:galactoside binding"/>
    <property type="evidence" value="ECO:0007669"/>
    <property type="project" value="TreeGrafter"/>
</dbReference>
<evidence type="ECO:0000256" key="1">
    <source>
        <dbReference type="ARBA" id="ARBA00011738"/>
    </source>
</evidence>
<dbReference type="GO" id="GO:0005615">
    <property type="term" value="C:extracellular space"/>
    <property type="evidence" value="ECO:0007669"/>
    <property type="project" value="TreeGrafter"/>
</dbReference>
<dbReference type="PANTHER" id="PTHR11346">
    <property type="entry name" value="GALECTIN"/>
    <property type="match status" value="1"/>
</dbReference>
<keyword evidence="6" id="KW-1185">Reference proteome</keyword>
<gene>
    <name evidence="5" type="ORF">COCON_G00211760</name>
</gene>
<sequence length="134" mass="15004">MTQPVVVKNMSFKAGQTLTITGVANPKATGFAINVGHEKDIALHMNARFDAHGDQRTVVCNSYQGGKWCEEVRDASFPFQQGKEFKLLITFNAKEFQVTLSDGKVIRFPNRLGDSKYQHLKFEGEARIQGLEVK</sequence>
<dbReference type="InterPro" id="IPR001079">
    <property type="entry name" value="Galectin_CRD"/>
</dbReference>
<evidence type="ECO:0000256" key="3">
    <source>
        <dbReference type="RuleBase" id="RU102079"/>
    </source>
</evidence>
<evidence type="ECO:0000256" key="2">
    <source>
        <dbReference type="ARBA" id="ARBA00022734"/>
    </source>
</evidence>
<reference evidence="5" key="1">
    <citation type="journal article" date="2023" name="Science">
        <title>Genome structures resolve the early diversification of teleost fishes.</title>
        <authorList>
            <person name="Parey E."/>
            <person name="Louis A."/>
            <person name="Montfort J."/>
            <person name="Bouchez O."/>
            <person name="Roques C."/>
            <person name="Iampietro C."/>
            <person name="Lluch J."/>
            <person name="Castinel A."/>
            <person name="Donnadieu C."/>
            <person name="Desvignes T."/>
            <person name="Floi Bucao C."/>
            <person name="Jouanno E."/>
            <person name="Wen M."/>
            <person name="Mejri S."/>
            <person name="Dirks R."/>
            <person name="Jansen H."/>
            <person name="Henkel C."/>
            <person name="Chen W.J."/>
            <person name="Zahm M."/>
            <person name="Cabau C."/>
            <person name="Klopp C."/>
            <person name="Thompson A.W."/>
            <person name="Robinson-Rechavi M."/>
            <person name="Braasch I."/>
            <person name="Lecointre G."/>
            <person name="Bobe J."/>
            <person name="Postlethwait J.H."/>
            <person name="Berthelot C."/>
            <person name="Roest Crollius H."/>
            <person name="Guiguen Y."/>
        </authorList>
    </citation>
    <scope>NUCLEOTIDE SEQUENCE</scope>
    <source>
        <strain evidence="5">Concon-B</strain>
    </source>
</reference>
<evidence type="ECO:0000313" key="5">
    <source>
        <dbReference type="EMBL" id="KAJ8254564.1"/>
    </source>
</evidence>
<dbReference type="CDD" id="cd00070">
    <property type="entry name" value="GLECT"/>
    <property type="match status" value="1"/>
</dbReference>
<dbReference type="SMART" id="SM00276">
    <property type="entry name" value="GLECT"/>
    <property type="match status" value="1"/>
</dbReference>